<keyword evidence="1" id="KW-0812">Transmembrane</keyword>
<dbReference type="RefSeq" id="WP_067894830.1">
    <property type="nucleotide sequence ID" value="NZ_VSFG01000003.1"/>
</dbReference>
<feature type="transmembrane region" description="Helical" evidence="1">
    <location>
        <begin position="18"/>
        <end position="37"/>
    </location>
</feature>
<comment type="caution">
    <text evidence="2">The sequence shown here is derived from an EMBL/GenBank/DDBJ whole genome shotgun (WGS) entry which is preliminary data.</text>
</comment>
<gene>
    <name evidence="2" type="ORF">FXF69_19005</name>
</gene>
<sequence length="711" mass="77823">MTGEAAELDRDFRFSRAFYLYAAFFPLIWAAGALLTGNLREPVLSTAVAFCVTADYLLLYRAYRRLTRYASALRLDGERRFTPYQALGGVLFGGLLAALWDEIPAAHGKEFWIALAIGALSLTSGPFYKARVHSVVWLHTVASRLLFDKGIFLFYAATSHSSPGLLRLAGWIALLELPSFLYMTRDSKSPSWLARTDDAHNYLQLDRDARRLLYEDVWLADSVRPKRGRKAPDLTFVHTLAHEAVSSVQQARQLVLDLDGLSASAARPGMKSLEWAEAAAALVDLAESEVDTGRAAVRRRLRLARAHCAHARSAIYLATGHRDEFRAAFAEARALWTAEGLHDLAAEESVTVLQNSGVDHTFQLLTVADGLDLVGPLVGSADLRSFARRQVLFTAAVLHEDEGDRARAERLRAAGLAVPRRARDRWRLARQYRSAGLRRRASELALLDRMVAINSGPLRAASRFAPVDAPGITVAGWPASRARDLTLRALRQWALGRKDKAEELLLQAAELLRASDQLHTAFDVLLELGRAQIRTHPAGAFRNLSAAAEIYETLRDRILDDELRMQSGGPIERLLVMLVGLLLTEAPRGTGPGWPAAPGAAAFDLVERARSRSLLELLGTTVPPAGAVPPDLLADEARARAEVAARRAPRPAGDGEEDALRALRDALRSLAAAQERIAAAAVPGEEYISLSRGTPLTFTEVRALLRPEATA</sequence>
<accession>A0A5D0NND7</accession>
<evidence type="ECO:0000256" key="1">
    <source>
        <dbReference type="SAM" id="Phobius"/>
    </source>
</evidence>
<feature type="transmembrane region" description="Helical" evidence="1">
    <location>
        <begin position="111"/>
        <end position="128"/>
    </location>
</feature>
<protein>
    <submittedName>
        <fullName evidence="2">Uncharacterized protein</fullName>
    </submittedName>
</protein>
<evidence type="ECO:0000313" key="2">
    <source>
        <dbReference type="EMBL" id="TYB45521.1"/>
    </source>
</evidence>
<organism evidence="2 3">
    <name type="scientific">Actinomadura chibensis</name>
    <dbReference type="NCBI Taxonomy" id="392828"/>
    <lineage>
        <taxon>Bacteria</taxon>
        <taxon>Bacillati</taxon>
        <taxon>Actinomycetota</taxon>
        <taxon>Actinomycetes</taxon>
        <taxon>Streptosporangiales</taxon>
        <taxon>Thermomonosporaceae</taxon>
        <taxon>Actinomadura</taxon>
    </lineage>
</organism>
<keyword evidence="1" id="KW-0472">Membrane</keyword>
<reference evidence="2 3" key="1">
    <citation type="submission" date="2019-08" db="EMBL/GenBank/DDBJ databases">
        <title>Actinomadura sp. nov. CYP1-5 isolated from mountain soil.</title>
        <authorList>
            <person name="Songsumanus A."/>
            <person name="Kuncharoen N."/>
            <person name="Kudo T."/>
            <person name="Yuki M."/>
            <person name="Igarashi Y."/>
            <person name="Tanasupawat S."/>
        </authorList>
    </citation>
    <scope>NUCLEOTIDE SEQUENCE [LARGE SCALE GENOMIC DNA]</scope>
    <source>
        <strain evidence="2 3">JCM 14158</strain>
    </source>
</reference>
<dbReference type="Proteomes" id="UP000323380">
    <property type="component" value="Unassembled WGS sequence"/>
</dbReference>
<evidence type="ECO:0000313" key="3">
    <source>
        <dbReference type="Proteomes" id="UP000323380"/>
    </source>
</evidence>
<dbReference type="STRING" id="1220554.GCA_001552135_04610"/>
<name>A0A5D0NND7_9ACTN</name>
<proteinExistence type="predicted"/>
<feature type="transmembrane region" description="Helical" evidence="1">
    <location>
        <begin position="43"/>
        <end position="60"/>
    </location>
</feature>
<keyword evidence="3" id="KW-1185">Reference proteome</keyword>
<dbReference type="EMBL" id="VSFG01000003">
    <property type="protein sequence ID" value="TYB45521.1"/>
    <property type="molecule type" value="Genomic_DNA"/>
</dbReference>
<dbReference type="AlphaFoldDB" id="A0A5D0NND7"/>
<feature type="transmembrane region" description="Helical" evidence="1">
    <location>
        <begin position="135"/>
        <end position="158"/>
    </location>
</feature>
<keyword evidence="1" id="KW-1133">Transmembrane helix</keyword>
<feature type="transmembrane region" description="Helical" evidence="1">
    <location>
        <begin position="81"/>
        <end position="99"/>
    </location>
</feature>